<protein>
    <recommendedName>
        <fullName evidence="1">Amidohydrolase-related domain-containing protein</fullName>
    </recommendedName>
</protein>
<dbReference type="Gene3D" id="3.20.20.140">
    <property type="entry name" value="Metal-dependent hydrolases"/>
    <property type="match status" value="1"/>
</dbReference>
<reference evidence="2 3" key="1">
    <citation type="submission" date="2020-03" db="EMBL/GenBank/DDBJ databases">
        <title>Whole genome shotgun sequence of Phytohabitans rumicis NBRC 108638.</title>
        <authorList>
            <person name="Komaki H."/>
            <person name="Tamura T."/>
        </authorList>
    </citation>
    <scope>NUCLEOTIDE SEQUENCE [LARGE SCALE GENOMIC DNA]</scope>
    <source>
        <strain evidence="2 3">NBRC 108638</strain>
    </source>
</reference>
<feature type="domain" description="Amidohydrolase-related" evidence="1">
    <location>
        <begin position="1"/>
        <end position="75"/>
    </location>
</feature>
<dbReference type="EMBL" id="BLPG01000001">
    <property type="protein sequence ID" value="GFJ87671.1"/>
    <property type="molecule type" value="Genomic_DNA"/>
</dbReference>
<dbReference type="Pfam" id="PF01979">
    <property type="entry name" value="Amidohydro_1"/>
    <property type="match status" value="1"/>
</dbReference>
<proteinExistence type="predicted"/>
<name>A0A6V8KYZ8_9ACTN</name>
<dbReference type="AlphaFoldDB" id="A0A6V8KYZ8"/>
<keyword evidence="3" id="KW-1185">Reference proteome</keyword>
<organism evidence="2 3">
    <name type="scientific">Phytohabitans rumicis</name>
    <dbReference type="NCBI Taxonomy" id="1076125"/>
    <lineage>
        <taxon>Bacteria</taxon>
        <taxon>Bacillati</taxon>
        <taxon>Actinomycetota</taxon>
        <taxon>Actinomycetes</taxon>
        <taxon>Micromonosporales</taxon>
        <taxon>Micromonosporaceae</taxon>
    </lineage>
</organism>
<evidence type="ECO:0000313" key="2">
    <source>
        <dbReference type="EMBL" id="GFJ87671.1"/>
    </source>
</evidence>
<dbReference type="GO" id="GO:0016787">
    <property type="term" value="F:hydrolase activity"/>
    <property type="evidence" value="ECO:0007669"/>
    <property type="project" value="InterPro"/>
</dbReference>
<dbReference type="InterPro" id="IPR006680">
    <property type="entry name" value="Amidohydro-rel"/>
</dbReference>
<dbReference type="Proteomes" id="UP000482960">
    <property type="component" value="Unassembled WGS sequence"/>
</dbReference>
<comment type="caution">
    <text evidence="2">The sequence shown here is derived from an EMBL/GenBank/DDBJ whole genome shotgun (WGS) entry which is preliminary data.</text>
</comment>
<dbReference type="RefSeq" id="WP_173074709.1">
    <property type="nucleotide sequence ID" value="NZ_BAABJB010000098.1"/>
</dbReference>
<dbReference type="InterPro" id="IPR032466">
    <property type="entry name" value="Metal_Hydrolase"/>
</dbReference>
<gene>
    <name evidence="2" type="ORF">Prum_013130</name>
</gene>
<reference evidence="2 3" key="2">
    <citation type="submission" date="2020-03" db="EMBL/GenBank/DDBJ databases">
        <authorList>
            <person name="Ichikawa N."/>
            <person name="Kimura A."/>
            <person name="Kitahashi Y."/>
            <person name="Uohara A."/>
        </authorList>
    </citation>
    <scope>NUCLEOTIDE SEQUENCE [LARGE SCALE GENOMIC DNA]</scope>
    <source>
        <strain evidence="2 3">NBRC 108638</strain>
    </source>
</reference>
<evidence type="ECO:0000313" key="3">
    <source>
        <dbReference type="Proteomes" id="UP000482960"/>
    </source>
</evidence>
<sequence>MLAAGVTISLSFDATSLAPINMFESMNVAWNLGLPYLGTDTANLPAVVFRQVIEMATINGARALGLDAATSSITPANARTSL</sequence>
<accession>A0A6V8KYZ8</accession>
<dbReference type="SUPFAM" id="SSF51556">
    <property type="entry name" value="Metallo-dependent hydrolases"/>
    <property type="match status" value="1"/>
</dbReference>
<evidence type="ECO:0000259" key="1">
    <source>
        <dbReference type="Pfam" id="PF01979"/>
    </source>
</evidence>